<dbReference type="PANTHER" id="PTHR32308">
    <property type="entry name" value="LYASE BETA SUBUNIT, PUTATIVE (AFU_ORTHOLOGUE AFUA_4G13030)-RELATED"/>
    <property type="match status" value="1"/>
</dbReference>
<dbReference type="AlphaFoldDB" id="A0A7D7U548"/>
<dbReference type="GO" id="GO:0000287">
    <property type="term" value="F:magnesium ion binding"/>
    <property type="evidence" value="ECO:0007669"/>
    <property type="project" value="TreeGrafter"/>
</dbReference>
<keyword evidence="8" id="KW-1185">Reference proteome</keyword>
<gene>
    <name evidence="7" type="ORF">H3143_00235</name>
</gene>
<dbReference type="SUPFAM" id="SSF51621">
    <property type="entry name" value="Phosphoenolpyruvate/pyruvate domain"/>
    <property type="match status" value="1"/>
</dbReference>
<keyword evidence="3 5" id="KW-0460">Magnesium</keyword>
<evidence type="ECO:0000256" key="2">
    <source>
        <dbReference type="ARBA" id="ARBA00022723"/>
    </source>
</evidence>
<evidence type="ECO:0000256" key="1">
    <source>
        <dbReference type="ARBA" id="ARBA00001946"/>
    </source>
</evidence>
<dbReference type="Pfam" id="PF03328">
    <property type="entry name" value="HpcH_HpaI"/>
    <property type="match status" value="1"/>
</dbReference>
<dbReference type="Gene3D" id="3.20.20.60">
    <property type="entry name" value="Phosphoenolpyruvate-binding domains"/>
    <property type="match status" value="1"/>
</dbReference>
<evidence type="ECO:0000256" key="5">
    <source>
        <dbReference type="PIRSR" id="PIRSR015582-2"/>
    </source>
</evidence>
<keyword evidence="2 5" id="KW-0479">Metal-binding</keyword>
<dbReference type="RefSeq" id="WP_182078851.1">
    <property type="nucleotide sequence ID" value="NZ_CP059674.1"/>
</dbReference>
<dbReference type="EMBL" id="CP059674">
    <property type="protein sequence ID" value="QMT98572.1"/>
    <property type="molecule type" value="Genomic_DNA"/>
</dbReference>
<feature type="binding site" evidence="4">
    <location>
        <position position="121"/>
    </location>
    <ligand>
        <name>substrate</name>
    </ligand>
</feature>
<dbReference type="GO" id="GO:0006107">
    <property type="term" value="P:oxaloacetate metabolic process"/>
    <property type="evidence" value="ECO:0007669"/>
    <property type="project" value="TreeGrafter"/>
</dbReference>
<dbReference type="GO" id="GO:0003824">
    <property type="term" value="F:catalytic activity"/>
    <property type="evidence" value="ECO:0007669"/>
    <property type="project" value="InterPro"/>
</dbReference>
<dbReference type="PANTHER" id="PTHR32308:SF0">
    <property type="entry name" value="HPCH_HPAI ALDOLASE_CITRATE LYASE DOMAIN-CONTAINING PROTEIN"/>
    <property type="match status" value="1"/>
</dbReference>
<evidence type="ECO:0000256" key="4">
    <source>
        <dbReference type="PIRSR" id="PIRSR015582-1"/>
    </source>
</evidence>
<evidence type="ECO:0000313" key="7">
    <source>
        <dbReference type="EMBL" id="QMT98572.1"/>
    </source>
</evidence>
<comment type="cofactor">
    <cofactor evidence="1">
        <name>Mg(2+)</name>
        <dbReference type="ChEBI" id="CHEBI:18420"/>
    </cofactor>
</comment>
<dbReference type="InterPro" id="IPR040442">
    <property type="entry name" value="Pyrv_kinase-like_dom_sf"/>
</dbReference>
<feature type="binding site" evidence="5">
    <location>
        <position position="151"/>
    </location>
    <ligand>
        <name>Mg(2+)</name>
        <dbReference type="ChEBI" id="CHEBI:18420"/>
    </ligand>
</feature>
<organism evidence="7 8">
    <name type="scientific">Mycoplasma tullyi</name>
    <dbReference type="NCBI Taxonomy" id="1612150"/>
    <lineage>
        <taxon>Bacteria</taxon>
        <taxon>Bacillati</taxon>
        <taxon>Mycoplasmatota</taxon>
        <taxon>Mollicutes</taxon>
        <taxon>Mycoplasmataceae</taxon>
        <taxon>Mycoplasma</taxon>
    </lineage>
</organism>
<protein>
    <recommendedName>
        <fullName evidence="6">HpcH/HpaI aldolase/citrate lyase domain-containing protein</fullName>
    </recommendedName>
</protein>
<feature type="binding site" evidence="4">
    <location>
        <position position="66"/>
    </location>
    <ligand>
        <name>substrate</name>
    </ligand>
</feature>
<dbReference type="InterPro" id="IPR011206">
    <property type="entry name" value="Citrate_lyase_beta/mcl1/mcl2"/>
</dbReference>
<proteinExistence type="predicted"/>
<evidence type="ECO:0000259" key="6">
    <source>
        <dbReference type="Pfam" id="PF03328"/>
    </source>
</evidence>
<sequence>MKHSNTFLFIPASSEKFLTKSLTLSPFCLIYDLEDSVLTKDKEEALKRLADFLLTNKFENTKIAIRLNSDNYINELTYLLDKKVEFDYIVLPKFESASVLQEAINFLRSRRDSKKLILIIESALGHYEINRIKFEKEHLDHIFGLFIGTNDLSSDLNSEIESEIVAKIKLDLALHAKYLNVHFIDAPEFDINNQQKVLDVCTYNKRNGITYKASIHPKHLEWIDSVYSVSEEEYLQAKKAIEILNEKGAYNLDGKMIDKANLEKLYNIVQKYEERNNLSK</sequence>
<dbReference type="KEGG" id="mtuy:H3143_00235"/>
<feature type="domain" description="HpcH/HpaI aldolase/citrate lyase" evidence="6">
    <location>
        <begin position="7"/>
        <end position="217"/>
    </location>
</feature>
<name>A0A7D7U548_9MOLU</name>
<dbReference type="Proteomes" id="UP000514704">
    <property type="component" value="Chromosome"/>
</dbReference>
<dbReference type="PIRSF" id="PIRSF015582">
    <property type="entry name" value="Cit_lyase_B"/>
    <property type="match status" value="1"/>
</dbReference>
<accession>A0A7D7U548</accession>
<evidence type="ECO:0000313" key="8">
    <source>
        <dbReference type="Proteomes" id="UP000514704"/>
    </source>
</evidence>
<dbReference type="InterPro" id="IPR015813">
    <property type="entry name" value="Pyrv/PenolPyrv_kinase-like_dom"/>
</dbReference>
<evidence type="ECO:0000256" key="3">
    <source>
        <dbReference type="ARBA" id="ARBA00022842"/>
    </source>
</evidence>
<reference evidence="7 8" key="1">
    <citation type="journal article" date="2017" name="Int. J. Syst. Evol. Microbiol.">
        <title>Mycoplasma tullyi sp. nov., isolated from penguins of the genus Spheniscus.</title>
        <authorList>
            <person name="Yavari C.A."/>
            <person name="Ramirez A.S."/>
            <person name="Nicholas R.A.J."/>
            <person name="Radford A.D."/>
            <person name="Darby A.C."/>
            <person name="Bradbury J.M."/>
        </authorList>
    </citation>
    <scope>NUCLEOTIDE SEQUENCE [LARGE SCALE GENOMIC DNA]</scope>
    <source>
        <strain evidence="7 8">56A97T</strain>
    </source>
</reference>
<dbReference type="InterPro" id="IPR005000">
    <property type="entry name" value="Aldolase/citrate-lyase_domain"/>
</dbReference>
<feature type="binding site" evidence="5">
    <location>
        <position position="121"/>
    </location>
    <ligand>
        <name>Mg(2+)</name>
        <dbReference type="ChEBI" id="CHEBI:18420"/>
    </ligand>
</feature>